<accession>A0AAN9FK84</accession>
<proteinExistence type="predicted"/>
<evidence type="ECO:0000313" key="2">
    <source>
        <dbReference type="EMBL" id="KAK7274408.1"/>
    </source>
</evidence>
<reference evidence="2 3" key="1">
    <citation type="submission" date="2024-01" db="EMBL/GenBank/DDBJ databases">
        <title>The genomes of 5 underutilized Papilionoideae crops provide insights into root nodulation and disease resistanc.</title>
        <authorList>
            <person name="Yuan L."/>
        </authorList>
    </citation>
    <scope>NUCLEOTIDE SEQUENCE [LARGE SCALE GENOMIC DNA]</scope>
    <source>
        <strain evidence="2">ZHUSHIDOU_FW_LH</strain>
        <tissue evidence="2">Leaf</tissue>
    </source>
</reference>
<feature type="compositionally biased region" description="Basic and acidic residues" evidence="1">
    <location>
        <begin position="134"/>
        <end position="158"/>
    </location>
</feature>
<evidence type="ECO:0000256" key="1">
    <source>
        <dbReference type="SAM" id="MobiDB-lite"/>
    </source>
</evidence>
<sequence length="167" mass="18567">MKLEADHMLATMNEIDRIQSSIQEPPPASHVPDPTNVDDVVPMTSRERGGLGRRRRREEAVERRQEIAEDRQPGMYYIPQPYPYYTSQAPTRNCRGYTTGDALRSTTISIFVIMCPYLRPFSSQASSHCSSGKGSDEAAKDGNTTKEDPKDTQGEKGNIDSNGTVPT</sequence>
<dbReference type="Proteomes" id="UP001372338">
    <property type="component" value="Unassembled WGS sequence"/>
</dbReference>
<comment type="caution">
    <text evidence="2">The sequence shown here is derived from an EMBL/GenBank/DDBJ whole genome shotgun (WGS) entry which is preliminary data.</text>
</comment>
<protein>
    <submittedName>
        <fullName evidence="2">Uncharacterized protein</fullName>
    </submittedName>
</protein>
<name>A0AAN9FK84_CROPI</name>
<evidence type="ECO:0000313" key="3">
    <source>
        <dbReference type="Proteomes" id="UP001372338"/>
    </source>
</evidence>
<feature type="compositionally biased region" description="Low complexity" evidence="1">
    <location>
        <begin position="31"/>
        <end position="42"/>
    </location>
</feature>
<dbReference type="AlphaFoldDB" id="A0AAN9FK84"/>
<gene>
    <name evidence="2" type="ORF">RIF29_15494</name>
</gene>
<feature type="compositionally biased region" description="Polar residues" evidence="1">
    <location>
        <begin position="124"/>
        <end position="133"/>
    </location>
</feature>
<organism evidence="2 3">
    <name type="scientific">Crotalaria pallida</name>
    <name type="common">Smooth rattlebox</name>
    <name type="synonym">Crotalaria striata</name>
    <dbReference type="NCBI Taxonomy" id="3830"/>
    <lineage>
        <taxon>Eukaryota</taxon>
        <taxon>Viridiplantae</taxon>
        <taxon>Streptophyta</taxon>
        <taxon>Embryophyta</taxon>
        <taxon>Tracheophyta</taxon>
        <taxon>Spermatophyta</taxon>
        <taxon>Magnoliopsida</taxon>
        <taxon>eudicotyledons</taxon>
        <taxon>Gunneridae</taxon>
        <taxon>Pentapetalae</taxon>
        <taxon>rosids</taxon>
        <taxon>fabids</taxon>
        <taxon>Fabales</taxon>
        <taxon>Fabaceae</taxon>
        <taxon>Papilionoideae</taxon>
        <taxon>50 kb inversion clade</taxon>
        <taxon>genistoids sensu lato</taxon>
        <taxon>core genistoids</taxon>
        <taxon>Crotalarieae</taxon>
        <taxon>Crotalaria</taxon>
    </lineage>
</organism>
<feature type="region of interest" description="Disordered" evidence="1">
    <location>
        <begin position="22"/>
        <end position="79"/>
    </location>
</feature>
<dbReference type="EMBL" id="JAYWIO010000003">
    <property type="protein sequence ID" value="KAK7274408.1"/>
    <property type="molecule type" value="Genomic_DNA"/>
</dbReference>
<feature type="compositionally biased region" description="Basic and acidic residues" evidence="1">
    <location>
        <begin position="57"/>
        <end position="72"/>
    </location>
</feature>
<feature type="region of interest" description="Disordered" evidence="1">
    <location>
        <begin position="124"/>
        <end position="167"/>
    </location>
</feature>
<keyword evidence="3" id="KW-1185">Reference proteome</keyword>